<evidence type="ECO:0000313" key="8">
    <source>
        <dbReference type="Proteomes" id="UP000036802"/>
    </source>
</evidence>
<keyword evidence="6" id="KW-0175">Coiled coil</keyword>
<proteinExistence type="inferred from homology"/>
<comment type="function">
    <text evidence="1">Required for the transposition of the insertion element.</text>
</comment>
<gene>
    <name evidence="7" type="ORF">BBM1114_07385</name>
</gene>
<dbReference type="GO" id="GO:0006313">
    <property type="term" value="P:DNA transposition"/>
    <property type="evidence" value="ECO:0007669"/>
    <property type="project" value="InterPro"/>
</dbReference>
<comment type="caution">
    <text evidence="7">The sequence shown here is derived from an EMBL/GenBank/DDBJ whole genome shotgun (WGS) entry which is preliminary data.</text>
</comment>
<keyword evidence="4" id="KW-0238">DNA-binding</keyword>
<accession>A0A0L7CYE5</accession>
<dbReference type="AlphaFoldDB" id="A0A0L7CYE5"/>
<dbReference type="Pfam" id="PF00872">
    <property type="entry name" value="Transposase_mut"/>
    <property type="match status" value="1"/>
</dbReference>
<sequence>MFTLVGFLAVFSMETKDKALEKAESAAKDMESRKLKEAARCLREGIGETTTHLLDDYPREHRRRIRASNMIERLSREIGRRTRAVGSFPDGRSALMPICARVRYVTSSEWSTRRYLDMSGLGENLPAAN</sequence>
<evidence type="ECO:0000256" key="5">
    <source>
        <dbReference type="ARBA" id="ARBA00023172"/>
    </source>
</evidence>
<feature type="coiled-coil region" evidence="6">
    <location>
        <begin position="13"/>
        <end position="40"/>
    </location>
</feature>
<dbReference type="GO" id="GO:0003677">
    <property type="term" value="F:DNA binding"/>
    <property type="evidence" value="ECO:0007669"/>
    <property type="project" value="UniProtKB-KW"/>
</dbReference>
<comment type="similarity">
    <text evidence="2">Belongs to the transposase mutator family.</text>
</comment>
<dbReference type="PATRIC" id="fig|1365964.3.peg.1496"/>
<evidence type="ECO:0000256" key="4">
    <source>
        <dbReference type="ARBA" id="ARBA00023125"/>
    </source>
</evidence>
<reference evidence="7 8" key="1">
    <citation type="journal article" date="2015" name="Int J Genomics">
        <title>Comparative Genomics Revealed Genetic Diversity and Species/Strain-Level Differences in Carbohydrate Metabolism of Three Probiotic Bifidobacterial Species.</title>
        <authorList>
            <person name="Odamaki T."/>
            <person name="Horigome A."/>
            <person name="Sugahara H."/>
            <person name="Hashikura N."/>
            <person name="Minami J."/>
            <person name="Xiao J.Z."/>
            <person name="Abe F."/>
        </authorList>
    </citation>
    <scope>NUCLEOTIDE SEQUENCE [LARGE SCALE GENOMIC DNA]</scope>
    <source>
        <strain evidence="7 8">MCC 1114</strain>
    </source>
</reference>
<dbReference type="EMBL" id="AVQC01000013">
    <property type="protein sequence ID" value="KOA64755.1"/>
    <property type="molecule type" value="Genomic_DNA"/>
</dbReference>
<evidence type="ECO:0000256" key="1">
    <source>
        <dbReference type="ARBA" id="ARBA00002190"/>
    </source>
</evidence>
<protein>
    <submittedName>
        <fullName evidence="7">Transposase</fullName>
    </submittedName>
</protein>
<evidence type="ECO:0000256" key="3">
    <source>
        <dbReference type="ARBA" id="ARBA00022578"/>
    </source>
</evidence>
<evidence type="ECO:0000313" key="7">
    <source>
        <dbReference type="EMBL" id="KOA64755.1"/>
    </source>
</evidence>
<dbReference type="GO" id="GO:0004803">
    <property type="term" value="F:transposase activity"/>
    <property type="evidence" value="ECO:0007669"/>
    <property type="project" value="InterPro"/>
</dbReference>
<evidence type="ECO:0000256" key="2">
    <source>
        <dbReference type="ARBA" id="ARBA00010961"/>
    </source>
</evidence>
<dbReference type="Proteomes" id="UP000036802">
    <property type="component" value="Unassembled WGS sequence"/>
</dbReference>
<keyword evidence="5" id="KW-0233">DNA recombination</keyword>
<dbReference type="InterPro" id="IPR001207">
    <property type="entry name" value="Transposase_mutator"/>
</dbReference>
<name>A0A0L7CYE5_BIFBR</name>
<organism evidence="7 8">
    <name type="scientific">Bifidobacterium breve MCC 1114</name>
    <dbReference type="NCBI Taxonomy" id="1365964"/>
    <lineage>
        <taxon>Bacteria</taxon>
        <taxon>Bacillati</taxon>
        <taxon>Actinomycetota</taxon>
        <taxon>Actinomycetes</taxon>
        <taxon>Bifidobacteriales</taxon>
        <taxon>Bifidobacteriaceae</taxon>
        <taxon>Bifidobacterium</taxon>
    </lineage>
</organism>
<keyword evidence="3" id="KW-0815">Transposition</keyword>
<evidence type="ECO:0000256" key="6">
    <source>
        <dbReference type="SAM" id="Coils"/>
    </source>
</evidence>